<dbReference type="AlphaFoldDB" id="A0A291BBM6"/>
<dbReference type="KEGG" id="elux:BTN50_1940"/>
<evidence type="ECO:0000313" key="3">
    <source>
        <dbReference type="Proteomes" id="UP000218160"/>
    </source>
</evidence>
<dbReference type="Proteomes" id="UP000218160">
    <property type="component" value="Chromosome 2"/>
</dbReference>
<reference evidence="3" key="1">
    <citation type="submission" date="2017-04" db="EMBL/GenBank/DDBJ databases">
        <title>Genome evolution of the luminous symbionts of deep sea anglerfish.</title>
        <authorList>
            <person name="Hendry T.A."/>
        </authorList>
    </citation>
    <scope>NUCLEOTIDE SEQUENCE [LARGE SCALE GENOMIC DNA]</scope>
</reference>
<keyword evidence="3" id="KW-1185">Reference proteome</keyword>
<evidence type="ECO:0000256" key="1">
    <source>
        <dbReference type="SAM" id="MobiDB-lite"/>
    </source>
</evidence>
<organism evidence="2 3">
    <name type="scientific">Candidatus Enterovibrio altilux</name>
    <dbReference type="NCBI Taxonomy" id="1927128"/>
    <lineage>
        <taxon>Bacteria</taxon>
        <taxon>Pseudomonadati</taxon>
        <taxon>Pseudomonadota</taxon>
        <taxon>Gammaproteobacteria</taxon>
        <taxon>Vibrionales</taxon>
        <taxon>Vibrionaceae</taxon>
        <taxon>Enterovibrio</taxon>
    </lineage>
</organism>
<protein>
    <submittedName>
        <fullName evidence="2">Uncharacterized protein</fullName>
    </submittedName>
</protein>
<sequence length="48" mass="5512">MTPDNITKPLALNKRFPSFHKKIATFGERNHPRNLAVSDQKLHGSNKR</sequence>
<accession>A0A291BBM6</accession>
<name>A0A291BBM6_9GAMM</name>
<gene>
    <name evidence="2" type="ORF">BTN50_1940</name>
</gene>
<feature type="region of interest" description="Disordered" evidence="1">
    <location>
        <begin position="25"/>
        <end position="48"/>
    </location>
</feature>
<dbReference type="EMBL" id="CP020663">
    <property type="protein sequence ID" value="ATF10355.1"/>
    <property type="molecule type" value="Genomic_DNA"/>
</dbReference>
<proteinExistence type="predicted"/>
<evidence type="ECO:0000313" key="2">
    <source>
        <dbReference type="EMBL" id="ATF10355.1"/>
    </source>
</evidence>